<keyword evidence="1" id="KW-1185">Reference proteome</keyword>
<reference evidence="2" key="1">
    <citation type="submission" date="2025-08" db="UniProtKB">
        <authorList>
            <consortium name="RefSeq"/>
        </authorList>
    </citation>
    <scope>IDENTIFICATION</scope>
</reference>
<sequence length="343" mass="37850">MAKRKVWENATIPPGLATPGALFPLPAWRSVLETILELLHQPSCKVVLGTLLLLGGGGLVLWAQRKRSRKTFPQPAQDELPESHRANDSWIKSHFSRLSQEKLHHDDYVHANACNDGLQPESGSGEASTTIRMETFTTRRGEGGTALHRESFTSRQRMSGSSMSKETHKELGVSPSMEDATWASVAACVKEIDTQGQHLANSMLQRAAAYQHSGHVESEDINPEELKGLEEVEMKLKGNFFTQRDTTIAGANQAHAFYSHNRHGHQSHQGHPGHQSHPGHKSYQAHPGHQSHQSHPGHQSHQGHPGHSSHQGHPGHPSHQNHPGHPSHQSHSLPNRSHPTYDS</sequence>
<protein>
    <submittedName>
        <fullName evidence="2">Uncharacterized protein C10orf62 homolog</fullName>
    </submittedName>
</protein>
<proteinExistence type="predicted"/>
<organism evidence="1 2">
    <name type="scientific">Castor canadensis</name>
    <name type="common">American beaver</name>
    <dbReference type="NCBI Taxonomy" id="51338"/>
    <lineage>
        <taxon>Eukaryota</taxon>
        <taxon>Metazoa</taxon>
        <taxon>Chordata</taxon>
        <taxon>Craniata</taxon>
        <taxon>Vertebrata</taxon>
        <taxon>Euteleostomi</taxon>
        <taxon>Mammalia</taxon>
        <taxon>Eutheria</taxon>
        <taxon>Euarchontoglires</taxon>
        <taxon>Glires</taxon>
        <taxon>Rodentia</taxon>
        <taxon>Castorimorpha</taxon>
        <taxon>Castoridae</taxon>
        <taxon>Castor</taxon>
    </lineage>
</organism>
<evidence type="ECO:0000313" key="2">
    <source>
        <dbReference type="RefSeq" id="XP_073934033.1"/>
    </source>
</evidence>
<dbReference type="Proteomes" id="UP001732720">
    <property type="component" value="Chromosome 7"/>
</dbReference>
<evidence type="ECO:0000313" key="1">
    <source>
        <dbReference type="Proteomes" id="UP001732720"/>
    </source>
</evidence>
<dbReference type="RefSeq" id="XP_073934033.1">
    <property type="nucleotide sequence ID" value="XM_074077932.1"/>
</dbReference>
<accession>A0AC58MXA4</accession>
<gene>
    <name evidence="2" type="primary">C7H10orf62</name>
</gene>
<name>A0AC58MXA4_CASCN</name>